<evidence type="ECO:0000313" key="2">
    <source>
        <dbReference type="Proteomes" id="UP000198211"/>
    </source>
</evidence>
<dbReference type="EMBL" id="NBNE01000014">
    <property type="protein sequence ID" value="OWZ24408.1"/>
    <property type="molecule type" value="Genomic_DNA"/>
</dbReference>
<dbReference type="AlphaFoldDB" id="A0A225X569"/>
<comment type="caution">
    <text evidence="1">The sequence shown here is derived from an EMBL/GenBank/DDBJ whole genome shotgun (WGS) entry which is preliminary data.</text>
</comment>
<protein>
    <recommendedName>
        <fullName evidence="3">Bzip transcription factor</fullName>
    </recommendedName>
</protein>
<dbReference type="Proteomes" id="UP000198211">
    <property type="component" value="Unassembled WGS sequence"/>
</dbReference>
<organism evidence="1 2">
    <name type="scientific">Phytophthora megakarya</name>
    <dbReference type="NCBI Taxonomy" id="4795"/>
    <lineage>
        <taxon>Eukaryota</taxon>
        <taxon>Sar</taxon>
        <taxon>Stramenopiles</taxon>
        <taxon>Oomycota</taxon>
        <taxon>Peronosporomycetes</taxon>
        <taxon>Peronosporales</taxon>
        <taxon>Peronosporaceae</taxon>
        <taxon>Phytophthora</taxon>
    </lineage>
</organism>
<gene>
    <name evidence="1" type="ORF">PHMEG_000535</name>
</gene>
<proteinExistence type="predicted"/>
<evidence type="ECO:0008006" key="3">
    <source>
        <dbReference type="Google" id="ProtNLM"/>
    </source>
</evidence>
<reference evidence="2" key="1">
    <citation type="submission" date="2017-03" db="EMBL/GenBank/DDBJ databases">
        <title>Phytopthora megakarya and P. palmivora, two closely related causual agents of cacao black pod achieved similar genome size and gene model numbers by different mechanisms.</title>
        <authorList>
            <person name="Ali S."/>
            <person name="Shao J."/>
            <person name="Larry D.J."/>
            <person name="Kronmiller B."/>
            <person name="Shen D."/>
            <person name="Strem M.D."/>
            <person name="Melnick R.L."/>
            <person name="Guiltinan M.J."/>
            <person name="Tyler B.M."/>
            <person name="Meinhardt L.W."/>
            <person name="Bailey B.A."/>
        </authorList>
    </citation>
    <scope>NUCLEOTIDE SEQUENCE [LARGE SCALE GENOMIC DNA]</scope>
    <source>
        <strain evidence="2">zdho120</strain>
    </source>
</reference>
<evidence type="ECO:0000313" key="1">
    <source>
        <dbReference type="EMBL" id="OWZ24408.1"/>
    </source>
</evidence>
<name>A0A225X569_9STRA</name>
<accession>A0A225X569</accession>
<keyword evidence="2" id="KW-1185">Reference proteome</keyword>
<dbReference type="OrthoDB" id="129567at2759"/>
<sequence>MKDLDHGNRMLRDEIEHLKSQRNRLIIGISTHITLQSVVQEYFRVFRSGFVEPDGSRIAELDFLRLSMAPDLQAGSVVGFEKLARNWGIFSQFFEYVRVQLVDIEQTTSISSIVKTVTSVTVSATTLRKVFLCPDDVEQEIWSNITAKLLGQRLIMHGTVMFSWNSLTNRVDRIISQANMVSPLLHLLGNIEDLTIVLNNARVTPEGNLVVGDYLSQYPLYR</sequence>